<gene>
    <name evidence="2" type="ordered locus">Os06g0260250</name>
    <name evidence="2" type="ORF">OSNPB_060260250</name>
</gene>
<feature type="region of interest" description="Disordered" evidence="1">
    <location>
        <begin position="127"/>
        <end position="162"/>
    </location>
</feature>
<evidence type="ECO:0000313" key="3">
    <source>
        <dbReference type="Proteomes" id="UP000059680"/>
    </source>
</evidence>
<reference evidence="3" key="1">
    <citation type="journal article" date="2005" name="Nature">
        <title>The map-based sequence of the rice genome.</title>
        <authorList>
            <consortium name="International rice genome sequencing project (IRGSP)"/>
            <person name="Matsumoto T."/>
            <person name="Wu J."/>
            <person name="Kanamori H."/>
            <person name="Katayose Y."/>
            <person name="Fujisawa M."/>
            <person name="Namiki N."/>
            <person name="Mizuno H."/>
            <person name="Yamamoto K."/>
            <person name="Antonio B.A."/>
            <person name="Baba T."/>
            <person name="Sakata K."/>
            <person name="Nagamura Y."/>
            <person name="Aoki H."/>
            <person name="Arikawa K."/>
            <person name="Arita K."/>
            <person name="Bito T."/>
            <person name="Chiden Y."/>
            <person name="Fujitsuka N."/>
            <person name="Fukunaka R."/>
            <person name="Hamada M."/>
            <person name="Harada C."/>
            <person name="Hayashi A."/>
            <person name="Hijishita S."/>
            <person name="Honda M."/>
            <person name="Hosokawa S."/>
            <person name="Ichikawa Y."/>
            <person name="Idonuma A."/>
            <person name="Iijima M."/>
            <person name="Ikeda M."/>
            <person name="Ikeno M."/>
            <person name="Ito K."/>
            <person name="Ito S."/>
            <person name="Ito T."/>
            <person name="Ito Y."/>
            <person name="Ito Y."/>
            <person name="Iwabuchi A."/>
            <person name="Kamiya K."/>
            <person name="Karasawa W."/>
            <person name="Kurita K."/>
            <person name="Katagiri S."/>
            <person name="Kikuta A."/>
            <person name="Kobayashi H."/>
            <person name="Kobayashi N."/>
            <person name="Machita K."/>
            <person name="Maehara T."/>
            <person name="Masukawa M."/>
            <person name="Mizubayashi T."/>
            <person name="Mukai Y."/>
            <person name="Nagasaki H."/>
            <person name="Nagata Y."/>
            <person name="Naito S."/>
            <person name="Nakashima M."/>
            <person name="Nakama Y."/>
            <person name="Nakamichi Y."/>
            <person name="Nakamura M."/>
            <person name="Meguro A."/>
            <person name="Negishi M."/>
            <person name="Ohta I."/>
            <person name="Ohta T."/>
            <person name="Okamoto M."/>
            <person name="Ono N."/>
            <person name="Saji S."/>
            <person name="Sakaguchi M."/>
            <person name="Sakai K."/>
            <person name="Shibata M."/>
            <person name="Shimokawa T."/>
            <person name="Song J."/>
            <person name="Takazaki Y."/>
            <person name="Terasawa K."/>
            <person name="Tsugane M."/>
            <person name="Tsuji K."/>
            <person name="Ueda S."/>
            <person name="Waki K."/>
            <person name="Yamagata H."/>
            <person name="Yamamoto M."/>
            <person name="Yamamoto S."/>
            <person name="Yamane H."/>
            <person name="Yoshiki S."/>
            <person name="Yoshihara R."/>
            <person name="Yukawa K."/>
            <person name="Zhong H."/>
            <person name="Yano M."/>
            <person name="Yuan Q."/>
            <person name="Ouyang S."/>
            <person name="Liu J."/>
            <person name="Jones K.M."/>
            <person name="Gansberger K."/>
            <person name="Moffat K."/>
            <person name="Hill J."/>
            <person name="Bera J."/>
            <person name="Fadrosh D."/>
            <person name="Jin S."/>
            <person name="Johri S."/>
            <person name="Kim M."/>
            <person name="Overton L."/>
            <person name="Reardon M."/>
            <person name="Tsitrin T."/>
            <person name="Vuong H."/>
            <person name="Weaver B."/>
            <person name="Ciecko A."/>
            <person name="Tallon L."/>
            <person name="Jackson J."/>
            <person name="Pai G."/>
            <person name="Aken S.V."/>
            <person name="Utterback T."/>
            <person name="Reidmuller S."/>
            <person name="Feldblyum T."/>
            <person name="Hsiao J."/>
            <person name="Zismann V."/>
            <person name="Iobst S."/>
            <person name="de Vazeille A.R."/>
            <person name="Buell C.R."/>
            <person name="Ying K."/>
            <person name="Li Y."/>
            <person name="Lu T."/>
            <person name="Huang Y."/>
            <person name="Zhao Q."/>
            <person name="Feng Q."/>
            <person name="Zhang L."/>
            <person name="Zhu J."/>
            <person name="Weng Q."/>
            <person name="Mu J."/>
            <person name="Lu Y."/>
            <person name="Fan D."/>
            <person name="Liu Y."/>
            <person name="Guan J."/>
            <person name="Zhang Y."/>
            <person name="Yu S."/>
            <person name="Liu X."/>
            <person name="Zhang Y."/>
            <person name="Hong G."/>
            <person name="Han B."/>
            <person name="Choisne N."/>
            <person name="Demange N."/>
            <person name="Orjeda G."/>
            <person name="Samain S."/>
            <person name="Cattolico L."/>
            <person name="Pelletier E."/>
            <person name="Couloux A."/>
            <person name="Segurens B."/>
            <person name="Wincker P."/>
            <person name="D'Hont A."/>
            <person name="Scarpelli C."/>
            <person name="Weissenbach J."/>
            <person name="Salanoubat M."/>
            <person name="Quetier F."/>
            <person name="Yu Y."/>
            <person name="Kim H.R."/>
            <person name="Rambo T."/>
            <person name="Currie J."/>
            <person name="Collura K."/>
            <person name="Luo M."/>
            <person name="Yang T."/>
            <person name="Ammiraju J.S.S."/>
            <person name="Engler F."/>
            <person name="Soderlund C."/>
            <person name="Wing R.A."/>
            <person name="Palmer L.E."/>
            <person name="de la Bastide M."/>
            <person name="Spiegel L."/>
            <person name="Nascimento L."/>
            <person name="Zutavern T."/>
            <person name="O'Shaughnessy A."/>
            <person name="Dike S."/>
            <person name="Dedhia N."/>
            <person name="Preston R."/>
            <person name="Balija V."/>
            <person name="McCombie W.R."/>
            <person name="Chow T."/>
            <person name="Chen H."/>
            <person name="Chung M."/>
            <person name="Chen C."/>
            <person name="Shaw J."/>
            <person name="Wu H."/>
            <person name="Hsiao K."/>
            <person name="Chao Y."/>
            <person name="Chu M."/>
            <person name="Cheng C."/>
            <person name="Hour A."/>
            <person name="Lee P."/>
            <person name="Lin S."/>
            <person name="Lin Y."/>
            <person name="Liou J."/>
            <person name="Liu S."/>
            <person name="Hsing Y."/>
            <person name="Raghuvanshi S."/>
            <person name="Mohanty A."/>
            <person name="Bharti A.K."/>
            <person name="Gaur A."/>
            <person name="Gupta V."/>
            <person name="Kumar D."/>
            <person name="Ravi V."/>
            <person name="Vij S."/>
            <person name="Kapur A."/>
            <person name="Khurana P."/>
            <person name="Khurana P."/>
            <person name="Khurana J.P."/>
            <person name="Tyagi A.K."/>
            <person name="Gaikwad K."/>
            <person name="Singh A."/>
            <person name="Dalal V."/>
            <person name="Srivastava S."/>
            <person name="Dixit A."/>
            <person name="Pal A.K."/>
            <person name="Ghazi I.A."/>
            <person name="Yadav M."/>
            <person name="Pandit A."/>
            <person name="Bhargava A."/>
            <person name="Sureshbabu K."/>
            <person name="Batra K."/>
            <person name="Sharma T.R."/>
            <person name="Mohapatra T."/>
            <person name="Singh N.K."/>
            <person name="Messing J."/>
            <person name="Nelson A.B."/>
            <person name="Fuks G."/>
            <person name="Kavchok S."/>
            <person name="Keizer G."/>
            <person name="Linton E."/>
            <person name="Llaca V."/>
            <person name="Song R."/>
            <person name="Tanyolac B."/>
            <person name="Young S."/>
            <person name="Ho-Il K."/>
            <person name="Hahn J.H."/>
            <person name="Sangsakoo G."/>
            <person name="Vanavichit A."/>
            <person name="de Mattos Luiz.A.T."/>
            <person name="Zimmer P.D."/>
            <person name="Malone G."/>
            <person name="Dellagostin O."/>
            <person name="de Oliveira A.C."/>
            <person name="Bevan M."/>
            <person name="Bancroft I."/>
            <person name="Minx P."/>
            <person name="Cordum H."/>
            <person name="Wilson R."/>
            <person name="Cheng Z."/>
            <person name="Jin W."/>
            <person name="Jiang J."/>
            <person name="Leong S.A."/>
            <person name="Iwama H."/>
            <person name="Gojobori T."/>
            <person name="Itoh T."/>
            <person name="Niimura Y."/>
            <person name="Fujii Y."/>
            <person name="Habara T."/>
            <person name="Sakai H."/>
            <person name="Sato Y."/>
            <person name="Wilson G."/>
            <person name="Kumar K."/>
            <person name="McCouch S."/>
            <person name="Juretic N."/>
            <person name="Hoen D."/>
            <person name="Wright S."/>
            <person name="Bruskiewich R."/>
            <person name="Bureau T."/>
            <person name="Miyao A."/>
            <person name="Hirochika H."/>
            <person name="Nishikawa T."/>
            <person name="Kadowaki K."/>
            <person name="Sugiura M."/>
            <person name="Burr B."/>
            <person name="Sasaki T."/>
        </authorList>
    </citation>
    <scope>NUCLEOTIDE SEQUENCE [LARGE SCALE GENOMIC DNA]</scope>
    <source>
        <strain evidence="3">cv. Nipponbare</strain>
    </source>
</reference>
<feature type="compositionally biased region" description="Low complexity" evidence="1">
    <location>
        <begin position="215"/>
        <end position="226"/>
    </location>
</feature>
<dbReference type="InParanoid" id="A0A0N7KLW1"/>
<accession>A0A0N7KLW1</accession>
<evidence type="ECO:0000313" key="2">
    <source>
        <dbReference type="EMBL" id="BAS97121.1"/>
    </source>
</evidence>
<reference evidence="2 3" key="2">
    <citation type="journal article" date="2013" name="Plant Cell Physiol.">
        <title>Rice Annotation Project Database (RAP-DB): an integrative and interactive database for rice genomics.</title>
        <authorList>
            <person name="Sakai H."/>
            <person name="Lee S.S."/>
            <person name="Tanaka T."/>
            <person name="Numa H."/>
            <person name="Kim J."/>
            <person name="Kawahara Y."/>
            <person name="Wakimoto H."/>
            <person name="Yang C.C."/>
            <person name="Iwamoto M."/>
            <person name="Abe T."/>
            <person name="Yamada Y."/>
            <person name="Muto A."/>
            <person name="Inokuchi H."/>
            <person name="Ikemura T."/>
            <person name="Matsumoto T."/>
            <person name="Sasaki T."/>
            <person name="Itoh T."/>
        </authorList>
    </citation>
    <scope>NUCLEOTIDE SEQUENCE [LARGE SCALE GENOMIC DNA]</scope>
    <source>
        <strain evidence="3">cv. Nipponbare</strain>
    </source>
</reference>
<evidence type="ECO:0000256" key="1">
    <source>
        <dbReference type="SAM" id="MobiDB-lite"/>
    </source>
</evidence>
<dbReference type="Gramene" id="Os06t0260250-00">
    <property type="protein sequence ID" value="Os06t0260250-00"/>
    <property type="gene ID" value="Os06g0260250"/>
</dbReference>
<feature type="region of interest" description="Disordered" evidence="1">
    <location>
        <begin position="417"/>
        <end position="453"/>
    </location>
</feature>
<dbReference type="eggNOG" id="ENOG502R6BP">
    <property type="taxonomic scope" value="Eukaryota"/>
</dbReference>
<name>A0A0N7KLW1_ORYSJ</name>
<feature type="compositionally biased region" description="Basic and acidic residues" evidence="1">
    <location>
        <begin position="417"/>
        <end position="430"/>
    </location>
</feature>
<protein>
    <submittedName>
        <fullName evidence="2">Os06g0260250 protein</fullName>
    </submittedName>
</protein>
<dbReference type="Proteomes" id="UP000059680">
    <property type="component" value="Chromosome 6"/>
</dbReference>
<proteinExistence type="predicted"/>
<feature type="non-terminal residue" evidence="2">
    <location>
        <position position="453"/>
    </location>
</feature>
<feature type="non-terminal residue" evidence="2">
    <location>
        <position position="1"/>
    </location>
</feature>
<dbReference type="PaxDb" id="39947-A0A0N7KLW1"/>
<feature type="compositionally biased region" description="Basic and acidic residues" evidence="1">
    <location>
        <begin position="438"/>
        <end position="453"/>
    </location>
</feature>
<sequence length="453" mass="49492">SSAYDVAQLVLEHLRDVDGVPADAVGPWPVGVARRRDALPRGAVALEAGAEPDHPHAVAGAHAALGLDVGQLVPHRAARRVAEPVQRHPRRLHVLVGEPQAALQLVDHRAAAGVDAEVLERHAEVREVRLHPPVQHPPRDEGQREQELLRRRQDEGPDGGDVRLERVAGDGHEVLGEVDAPVSLAVLLLEHAPVRAVLGAGQRPHDAGEAEPCLGARRGQQHGGAAHPEEAVGQEHRALLADVVVWRDGLRRHDQRVRAVRRHLQEVAGEADGDEARAAAHPGEVHVADVAAHLVVVDDHVGEGGDGREEAAVDDEDVDRGGADARLGEQVVDGVEDDDLHFGARRLQVPVRRDEVVRRRQARLLPEPRPLEQPRHEPHAALVDGRALHVRHQLGVLEERGERDAAVGLGAEARVVDEVHGARPQHEVQRRGRRRHERCQEDVHRPQRAHHPE</sequence>
<dbReference type="EMBL" id="AP014962">
    <property type="protein sequence ID" value="BAS97121.1"/>
    <property type="molecule type" value="Genomic_DNA"/>
</dbReference>
<feature type="compositionally biased region" description="Basic and acidic residues" evidence="1">
    <location>
        <begin position="137"/>
        <end position="162"/>
    </location>
</feature>
<feature type="region of interest" description="Disordered" evidence="1">
    <location>
        <begin position="201"/>
        <end position="231"/>
    </location>
</feature>
<dbReference type="AlphaFoldDB" id="A0A0N7KLW1"/>
<reference evidence="2 3" key="3">
    <citation type="journal article" date="2013" name="Rice">
        <title>Improvement of the Oryza sativa Nipponbare reference genome using next generation sequence and optical map data.</title>
        <authorList>
            <person name="Kawahara Y."/>
            <person name="de la Bastide M."/>
            <person name="Hamilton J.P."/>
            <person name="Kanamori H."/>
            <person name="McCombie W.R."/>
            <person name="Ouyang S."/>
            <person name="Schwartz D.C."/>
            <person name="Tanaka T."/>
            <person name="Wu J."/>
            <person name="Zhou S."/>
            <person name="Childs K.L."/>
            <person name="Davidson R.M."/>
            <person name="Lin H."/>
            <person name="Quesada-Ocampo L."/>
            <person name="Vaillancourt B."/>
            <person name="Sakai H."/>
            <person name="Lee S.S."/>
            <person name="Kim J."/>
            <person name="Numa H."/>
            <person name="Itoh T."/>
            <person name="Buell C.R."/>
            <person name="Matsumoto T."/>
        </authorList>
    </citation>
    <scope>NUCLEOTIDE SEQUENCE [LARGE SCALE GENOMIC DNA]</scope>
    <source>
        <strain evidence="3">cv. Nipponbare</strain>
    </source>
</reference>
<keyword evidence="3" id="KW-1185">Reference proteome</keyword>
<organism evidence="2 3">
    <name type="scientific">Oryza sativa subsp. japonica</name>
    <name type="common">Rice</name>
    <dbReference type="NCBI Taxonomy" id="39947"/>
    <lineage>
        <taxon>Eukaryota</taxon>
        <taxon>Viridiplantae</taxon>
        <taxon>Streptophyta</taxon>
        <taxon>Embryophyta</taxon>
        <taxon>Tracheophyta</taxon>
        <taxon>Spermatophyta</taxon>
        <taxon>Magnoliopsida</taxon>
        <taxon>Liliopsida</taxon>
        <taxon>Poales</taxon>
        <taxon>Poaceae</taxon>
        <taxon>BOP clade</taxon>
        <taxon>Oryzoideae</taxon>
        <taxon>Oryzeae</taxon>
        <taxon>Oryzinae</taxon>
        <taxon>Oryza</taxon>
        <taxon>Oryza sativa</taxon>
    </lineage>
</organism>